<evidence type="ECO:0000256" key="1">
    <source>
        <dbReference type="SAM" id="Phobius"/>
    </source>
</evidence>
<dbReference type="PANTHER" id="PTHR38457:SF1">
    <property type="entry name" value="REGULATOR ABRB-RELATED"/>
    <property type="match status" value="1"/>
</dbReference>
<feature type="transmembrane region" description="Helical" evidence="1">
    <location>
        <begin position="177"/>
        <end position="198"/>
    </location>
</feature>
<feature type="transmembrane region" description="Helical" evidence="1">
    <location>
        <begin position="145"/>
        <end position="165"/>
    </location>
</feature>
<organism evidence="2 3">
    <name type="scientific">Cohaesibacter marisflavi</name>
    <dbReference type="NCBI Taxonomy" id="655353"/>
    <lineage>
        <taxon>Bacteria</taxon>
        <taxon>Pseudomonadati</taxon>
        <taxon>Pseudomonadota</taxon>
        <taxon>Alphaproteobacteria</taxon>
        <taxon>Hyphomicrobiales</taxon>
        <taxon>Cohaesibacteraceae</taxon>
    </lineage>
</organism>
<dbReference type="InterPro" id="IPR007820">
    <property type="entry name" value="AbrB_fam"/>
</dbReference>
<feature type="transmembrane region" description="Helical" evidence="1">
    <location>
        <begin position="28"/>
        <end position="47"/>
    </location>
</feature>
<dbReference type="Proteomes" id="UP000199236">
    <property type="component" value="Unassembled WGS sequence"/>
</dbReference>
<dbReference type="NCBIfam" id="TIGR03082">
    <property type="entry name" value="Gneg_AbrB_dup"/>
    <property type="match status" value="2"/>
</dbReference>
<proteinExistence type="predicted"/>
<dbReference type="InterPro" id="IPR017516">
    <property type="entry name" value="AbrB_dup"/>
</dbReference>
<accession>A0A1I5CQV1</accession>
<sequence>MKLIAKWTLLVILSFGLAASLEWLGLPAGLLLGPMIIAILFAVNGHALKSSRPLFIFAQGIVGVMIASNLPLTVFSEIYMDWSAFLFGTMATFIASSLLGWSLARSGLLPGTTAIWGSSPGGATLMTLMCESYGADMRLVAFMQYMRVLGCVASASLVAMYLGVPSSMHSAFEFPELASWMTAVPAIIFAYVASALGVRFNLPGGGILLPMVVGIIIKFFLPISLTLPLPVLALSYSIIGWGIGFRFSTETLQHAARAFPRVLGSVILLIFICAGVGAILTVATGIDLLTALLATSPGGLDAIAIIATSTDVNVPFVLAMQTSRYLVVAFAAPVLARSLSARSNMA</sequence>
<keyword evidence="3" id="KW-1185">Reference proteome</keyword>
<name>A0A1I5CQV1_9HYPH</name>
<reference evidence="2 3" key="1">
    <citation type="submission" date="2016-10" db="EMBL/GenBank/DDBJ databases">
        <authorList>
            <person name="de Groot N.N."/>
        </authorList>
    </citation>
    <scope>NUCLEOTIDE SEQUENCE [LARGE SCALE GENOMIC DNA]</scope>
    <source>
        <strain evidence="2 3">CGMCC 1.9157</strain>
    </source>
</reference>
<keyword evidence="1" id="KW-0812">Transmembrane</keyword>
<keyword evidence="1" id="KW-0472">Membrane</keyword>
<feature type="transmembrane region" description="Helical" evidence="1">
    <location>
        <begin position="205"/>
        <end position="221"/>
    </location>
</feature>
<dbReference type="PIRSF" id="PIRSF038991">
    <property type="entry name" value="Protein_AbrB"/>
    <property type="match status" value="1"/>
</dbReference>
<feature type="transmembrane region" description="Helical" evidence="1">
    <location>
        <begin position="314"/>
        <end position="336"/>
    </location>
</feature>
<dbReference type="GO" id="GO:0010468">
    <property type="term" value="P:regulation of gene expression"/>
    <property type="evidence" value="ECO:0007669"/>
    <property type="project" value="InterPro"/>
</dbReference>
<evidence type="ECO:0008006" key="4">
    <source>
        <dbReference type="Google" id="ProtNLM"/>
    </source>
</evidence>
<dbReference type="Pfam" id="PF05145">
    <property type="entry name" value="AbrB"/>
    <property type="match status" value="1"/>
</dbReference>
<gene>
    <name evidence="2" type="ORF">SAMN04488056_102315</name>
</gene>
<feature type="transmembrane region" description="Helical" evidence="1">
    <location>
        <begin position="54"/>
        <end position="76"/>
    </location>
</feature>
<dbReference type="PANTHER" id="PTHR38457">
    <property type="entry name" value="REGULATOR ABRB-RELATED"/>
    <property type="match status" value="1"/>
</dbReference>
<feature type="transmembrane region" description="Helical" evidence="1">
    <location>
        <begin position="227"/>
        <end position="245"/>
    </location>
</feature>
<dbReference type="EMBL" id="FOVR01000002">
    <property type="protein sequence ID" value="SFN89338.1"/>
    <property type="molecule type" value="Genomic_DNA"/>
</dbReference>
<protein>
    <recommendedName>
        <fullName evidence="4">Ammonia monooxygenase</fullName>
    </recommendedName>
</protein>
<dbReference type="GO" id="GO:0016020">
    <property type="term" value="C:membrane"/>
    <property type="evidence" value="ECO:0007669"/>
    <property type="project" value="InterPro"/>
</dbReference>
<dbReference type="AlphaFoldDB" id="A0A1I5CQV1"/>
<keyword evidence="1" id="KW-1133">Transmembrane helix</keyword>
<feature type="transmembrane region" description="Helical" evidence="1">
    <location>
        <begin position="266"/>
        <end position="294"/>
    </location>
</feature>
<evidence type="ECO:0000313" key="2">
    <source>
        <dbReference type="EMBL" id="SFN89338.1"/>
    </source>
</evidence>
<dbReference type="RefSeq" id="WP_175527925.1">
    <property type="nucleotide sequence ID" value="NZ_FOVR01000002.1"/>
</dbReference>
<feature type="transmembrane region" description="Helical" evidence="1">
    <location>
        <begin position="82"/>
        <end position="104"/>
    </location>
</feature>
<evidence type="ECO:0000313" key="3">
    <source>
        <dbReference type="Proteomes" id="UP000199236"/>
    </source>
</evidence>